<evidence type="ECO:0000256" key="9">
    <source>
        <dbReference type="PROSITE-ProRule" id="PRU01248"/>
    </source>
</evidence>
<evidence type="ECO:0000256" key="8">
    <source>
        <dbReference type="ARBA" id="ARBA00023306"/>
    </source>
</evidence>
<dbReference type="PANTHER" id="PTHR30349">
    <property type="entry name" value="PHAGE INTEGRASE-RELATED"/>
    <property type="match status" value="1"/>
</dbReference>
<protein>
    <recommendedName>
        <fullName evidence="14">Tyr recombinase domain-containing protein</fullName>
    </recommendedName>
</protein>
<evidence type="ECO:0000256" key="3">
    <source>
        <dbReference type="ARBA" id="ARBA00022618"/>
    </source>
</evidence>
<dbReference type="InterPro" id="IPR013762">
    <property type="entry name" value="Integrase-like_cat_sf"/>
</dbReference>
<evidence type="ECO:0000259" key="10">
    <source>
        <dbReference type="PROSITE" id="PS51898"/>
    </source>
</evidence>
<evidence type="ECO:0000313" key="12">
    <source>
        <dbReference type="EMBL" id="OGY29559.1"/>
    </source>
</evidence>
<keyword evidence="5" id="KW-0229">DNA integration</keyword>
<evidence type="ECO:0000256" key="7">
    <source>
        <dbReference type="ARBA" id="ARBA00023172"/>
    </source>
</evidence>
<sequence>MKLSVLIDQYLKSLISRNVSPLTYRDYSHYLAKFLEFCSDINVSRLNEQTILKYKHFLASYVDEGTGLSLKRVTQNYFLIALRSLIEYAREAQLTVLTKSIVPLAKLSPESQPPLDKKQIENVLNTPDVHTKQGLRDRAILETLFSSGLLVSELSYLNRDQIDLVGKQIKAEGRTGKTRTIFIFDRCAYWLEKYLASREDTFRPVFIRYQGMADEFEFGERMRLTPRSIERVVEKYAKATGIRGKVTPQSFRHFLGITLVAQGVSPQGVAEIMGYESSFSTRQYGKTLESAKEKS</sequence>
<feature type="domain" description="Tyr recombinase" evidence="10">
    <location>
        <begin position="110"/>
        <end position="295"/>
    </location>
</feature>
<feature type="domain" description="Core-binding (CB)" evidence="11">
    <location>
        <begin position="1"/>
        <end position="90"/>
    </location>
</feature>
<keyword evidence="4" id="KW-0159">Chromosome partition</keyword>
<gene>
    <name evidence="12" type="ORF">A3J50_01525</name>
</gene>
<dbReference type="Gene3D" id="1.10.443.10">
    <property type="entry name" value="Intergrase catalytic core"/>
    <property type="match status" value="1"/>
</dbReference>
<dbReference type="InterPro" id="IPR002104">
    <property type="entry name" value="Integrase_catalytic"/>
</dbReference>
<evidence type="ECO:0008006" key="14">
    <source>
        <dbReference type="Google" id="ProtNLM"/>
    </source>
</evidence>
<dbReference type="Pfam" id="PF00589">
    <property type="entry name" value="Phage_integrase"/>
    <property type="match status" value="1"/>
</dbReference>
<keyword evidence="2" id="KW-0963">Cytoplasm</keyword>
<dbReference type="GO" id="GO:0003677">
    <property type="term" value="F:DNA binding"/>
    <property type="evidence" value="ECO:0007669"/>
    <property type="project" value="UniProtKB-UniRule"/>
</dbReference>
<name>A0A1G1WPE0_9BACT</name>
<evidence type="ECO:0000256" key="6">
    <source>
        <dbReference type="ARBA" id="ARBA00023125"/>
    </source>
</evidence>
<evidence type="ECO:0000313" key="13">
    <source>
        <dbReference type="Proteomes" id="UP000177821"/>
    </source>
</evidence>
<keyword evidence="6 9" id="KW-0238">DNA-binding</keyword>
<dbReference type="GO" id="GO:0007059">
    <property type="term" value="P:chromosome segregation"/>
    <property type="evidence" value="ECO:0007669"/>
    <property type="project" value="UniProtKB-KW"/>
</dbReference>
<dbReference type="GO" id="GO:0006310">
    <property type="term" value="P:DNA recombination"/>
    <property type="evidence" value="ECO:0007669"/>
    <property type="project" value="UniProtKB-KW"/>
</dbReference>
<dbReference type="InterPro" id="IPR050090">
    <property type="entry name" value="Tyrosine_recombinase_XerCD"/>
</dbReference>
<dbReference type="InterPro" id="IPR010998">
    <property type="entry name" value="Integrase_recombinase_N"/>
</dbReference>
<keyword evidence="7" id="KW-0233">DNA recombination</keyword>
<evidence type="ECO:0000256" key="1">
    <source>
        <dbReference type="ARBA" id="ARBA00004496"/>
    </source>
</evidence>
<accession>A0A1G1WPE0</accession>
<organism evidence="12 13">
    <name type="scientific">Candidatus Woykebacteria bacterium RIFCSPHIGHO2_02_FULL_43_16b</name>
    <dbReference type="NCBI Taxonomy" id="1802601"/>
    <lineage>
        <taxon>Bacteria</taxon>
        <taxon>Candidatus Woykeibacteriota</taxon>
    </lineage>
</organism>
<dbReference type="PROSITE" id="PS51898">
    <property type="entry name" value="TYR_RECOMBINASE"/>
    <property type="match status" value="1"/>
</dbReference>
<dbReference type="SUPFAM" id="SSF56349">
    <property type="entry name" value="DNA breaking-rejoining enzymes"/>
    <property type="match status" value="1"/>
</dbReference>
<evidence type="ECO:0000256" key="4">
    <source>
        <dbReference type="ARBA" id="ARBA00022829"/>
    </source>
</evidence>
<proteinExistence type="predicted"/>
<dbReference type="Pfam" id="PF02899">
    <property type="entry name" value="Phage_int_SAM_1"/>
    <property type="match status" value="1"/>
</dbReference>
<comment type="subcellular location">
    <subcellularLocation>
        <location evidence="1">Cytoplasm</location>
    </subcellularLocation>
</comment>
<dbReference type="Gene3D" id="1.10.150.130">
    <property type="match status" value="1"/>
</dbReference>
<reference evidence="12 13" key="1">
    <citation type="journal article" date="2016" name="Nat. Commun.">
        <title>Thousands of microbial genomes shed light on interconnected biogeochemical processes in an aquifer system.</title>
        <authorList>
            <person name="Anantharaman K."/>
            <person name="Brown C.T."/>
            <person name="Hug L.A."/>
            <person name="Sharon I."/>
            <person name="Castelle C.J."/>
            <person name="Probst A.J."/>
            <person name="Thomas B.C."/>
            <person name="Singh A."/>
            <person name="Wilkins M.J."/>
            <person name="Karaoz U."/>
            <person name="Brodie E.L."/>
            <person name="Williams K.H."/>
            <person name="Hubbard S.S."/>
            <person name="Banfield J.F."/>
        </authorList>
    </citation>
    <scope>NUCLEOTIDE SEQUENCE [LARGE SCALE GENOMIC DNA]</scope>
</reference>
<comment type="caution">
    <text evidence="12">The sequence shown here is derived from an EMBL/GenBank/DDBJ whole genome shotgun (WGS) entry which is preliminary data.</text>
</comment>
<dbReference type="InterPro" id="IPR044068">
    <property type="entry name" value="CB"/>
</dbReference>
<dbReference type="AlphaFoldDB" id="A0A1G1WPE0"/>
<dbReference type="InterPro" id="IPR004107">
    <property type="entry name" value="Integrase_SAM-like_N"/>
</dbReference>
<evidence type="ECO:0000259" key="11">
    <source>
        <dbReference type="PROSITE" id="PS51900"/>
    </source>
</evidence>
<dbReference type="GO" id="GO:0015074">
    <property type="term" value="P:DNA integration"/>
    <property type="evidence" value="ECO:0007669"/>
    <property type="project" value="UniProtKB-KW"/>
</dbReference>
<dbReference type="GO" id="GO:0051301">
    <property type="term" value="P:cell division"/>
    <property type="evidence" value="ECO:0007669"/>
    <property type="project" value="UniProtKB-KW"/>
</dbReference>
<dbReference type="GO" id="GO:0005737">
    <property type="term" value="C:cytoplasm"/>
    <property type="evidence" value="ECO:0007669"/>
    <property type="project" value="UniProtKB-SubCell"/>
</dbReference>
<dbReference type="PANTHER" id="PTHR30349:SF77">
    <property type="entry name" value="TYROSINE RECOMBINASE XERC"/>
    <property type="match status" value="1"/>
</dbReference>
<dbReference type="InterPro" id="IPR011010">
    <property type="entry name" value="DNA_brk_join_enz"/>
</dbReference>
<dbReference type="EMBL" id="MHCX01000021">
    <property type="protein sequence ID" value="OGY29559.1"/>
    <property type="molecule type" value="Genomic_DNA"/>
</dbReference>
<dbReference type="Proteomes" id="UP000177821">
    <property type="component" value="Unassembled WGS sequence"/>
</dbReference>
<evidence type="ECO:0000256" key="2">
    <source>
        <dbReference type="ARBA" id="ARBA00022490"/>
    </source>
</evidence>
<evidence type="ECO:0000256" key="5">
    <source>
        <dbReference type="ARBA" id="ARBA00022908"/>
    </source>
</evidence>
<keyword evidence="3" id="KW-0132">Cell division</keyword>
<keyword evidence="8" id="KW-0131">Cell cycle</keyword>
<dbReference type="PROSITE" id="PS51900">
    <property type="entry name" value="CB"/>
    <property type="match status" value="1"/>
</dbReference>